<dbReference type="PANTHER" id="PTHR23354:SF122">
    <property type="entry name" value="GTPASE-ACTIVATING PROTEIN SKYWALKER"/>
    <property type="match status" value="1"/>
</dbReference>
<dbReference type="Pfam" id="PF07534">
    <property type="entry name" value="TLD"/>
    <property type="match status" value="2"/>
</dbReference>
<feature type="domain" description="TLDc" evidence="1">
    <location>
        <begin position="205"/>
        <end position="400"/>
    </location>
</feature>
<keyword evidence="3" id="KW-1185">Reference proteome</keyword>
<dbReference type="InterPro" id="IPR006571">
    <property type="entry name" value="TLDc_dom"/>
</dbReference>
<organism evidence="2 3">
    <name type="scientific">Porites lobata</name>
    <dbReference type="NCBI Taxonomy" id="104759"/>
    <lineage>
        <taxon>Eukaryota</taxon>
        <taxon>Metazoa</taxon>
        <taxon>Cnidaria</taxon>
        <taxon>Anthozoa</taxon>
        <taxon>Hexacorallia</taxon>
        <taxon>Scleractinia</taxon>
        <taxon>Fungiina</taxon>
        <taxon>Poritidae</taxon>
        <taxon>Porites</taxon>
    </lineage>
</organism>
<dbReference type="PANTHER" id="PTHR23354">
    <property type="entry name" value="NUCLEOLAR PROTEIN 7/ESTROGEN RECEPTOR COACTIVATOR-RELATED"/>
    <property type="match status" value="1"/>
</dbReference>
<feature type="non-terminal residue" evidence="2">
    <location>
        <position position="1"/>
    </location>
</feature>
<sequence>FVLSTLVTGLKNSVIVGNNSEYLSNLTNWIKPIKSDSDWKLCWRASRDGWHSSRFHSLCDEKGPTVTIVKVGKYIFGGYTSLSWTSNCFGYQYDPQAFLFSLVNKPGWAPVKLNQRGFYGYLQAHSLYTCYFNGPTFGGGHDLKVSTNSYYSNLGHTYSPPSGYSYGSVFAQRFLAGRYQFNPDEIETFYDAAFTTQEIGLNSSVIVGNNSEYLSNLTNWIKPRNENDWKLCWRASRDGWRNNKFHYLCDEKGPTITIVKVGKYIFGGYTSLSWSKYLSSRCVGYQYDPQAFLFSLVNMPGWAPVKLNQTRLYGHYQSHSIYNCYTTFGPIFGGGHDLYIYSHNSYSNLGYTYSPPSGYIFGNTFVHSFLAGSYHFNPDEVETFYDVAFTSQDPCIVTIHTNPFINNMVAPRRVACFRRAHNLEEVLGDFAGNTYNAVQKCAALARDKHYIMFALGENSVCLSGADVYNRYYSSGTNNATCIDGIGKGDSMFVYSLDHLPDLQQIGCYNDDKNQRALRVIYANFSGQINWTQVETVQQCAQVAFNRGFEYFAVQDYGECYTGDDASERNTKYDKSDDCVETDKKSGYKVGKENTFFLYRIH</sequence>
<proteinExistence type="predicted"/>
<dbReference type="Proteomes" id="UP001159405">
    <property type="component" value="Unassembled WGS sequence"/>
</dbReference>
<name>A0ABN8N3Q0_9CNID</name>
<feature type="domain" description="TLDc" evidence="1">
    <location>
        <begin position="14"/>
        <end position="205"/>
    </location>
</feature>
<dbReference type="Pfam" id="PF01822">
    <property type="entry name" value="WSC"/>
    <property type="match status" value="1"/>
</dbReference>
<comment type="caution">
    <text evidence="2">The sequence shown here is derived from an EMBL/GenBank/DDBJ whole genome shotgun (WGS) entry which is preliminary data.</text>
</comment>
<protein>
    <recommendedName>
        <fullName evidence="1">TLDc domain-containing protein</fullName>
    </recommendedName>
</protein>
<evidence type="ECO:0000313" key="3">
    <source>
        <dbReference type="Proteomes" id="UP001159405"/>
    </source>
</evidence>
<dbReference type="PROSITE" id="PS51886">
    <property type="entry name" value="TLDC"/>
    <property type="match status" value="2"/>
</dbReference>
<reference evidence="2 3" key="1">
    <citation type="submission" date="2022-05" db="EMBL/GenBank/DDBJ databases">
        <authorList>
            <consortium name="Genoscope - CEA"/>
            <person name="William W."/>
        </authorList>
    </citation>
    <scope>NUCLEOTIDE SEQUENCE [LARGE SCALE GENOMIC DNA]</scope>
</reference>
<gene>
    <name evidence="2" type="ORF">PLOB_00000889</name>
</gene>
<dbReference type="InterPro" id="IPR002889">
    <property type="entry name" value="WSC_carb-bd"/>
</dbReference>
<evidence type="ECO:0000313" key="2">
    <source>
        <dbReference type="EMBL" id="CAH3042351.1"/>
    </source>
</evidence>
<accession>A0ABN8N3Q0</accession>
<evidence type="ECO:0000259" key="1">
    <source>
        <dbReference type="PROSITE" id="PS51886"/>
    </source>
</evidence>
<dbReference type="EMBL" id="CALNXK010000010">
    <property type="protein sequence ID" value="CAH3042351.1"/>
    <property type="molecule type" value="Genomic_DNA"/>
</dbReference>